<dbReference type="InParanoid" id="A0A2G5F5G3"/>
<organism evidence="4 5">
    <name type="scientific">Aquilegia coerulea</name>
    <name type="common">Rocky mountain columbine</name>
    <dbReference type="NCBI Taxonomy" id="218851"/>
    <lineage>
        <taxon>Eukaryota</taxon>
        <taxon>Viridiplantae</taxon>
        <taxon>Streptophyta</taxon>
        <taxon>Embryophyta</taxon>
        <taxon>Tracheophyta</taxon>
        <taxon>Spermatophyta</taxon>
        <taxon>Magnoliopsida</taxon>
        <taxon>Ranunculales</taxon>
        <taxon>Ranunculaceae</taxon>
        <taxon>Thalictroideae</taxon>
        <taxon>Aquilegia</taxon>
    </lineage>
</organism>
<dbReference type="OrthoDB" id="6513042at2759"/>
<dbReference type="Proteomes" id="UP000230069">
    <property type="component" value="Unassembled WGS sequence"/>
</dbReference>
<dbReference type="InterPro" id="IPR041677">
    <property type="entry name" value="DNA2/NAM7_AAA_11"/>
</dbReference>
<evidence type="ECO:0000259" key="3">
    <source>
        <dbReference type="Pfam" id="PF20073"/>
    </source>
</evidence>
<dbReference type="InterPro" id="IPR045055">
    <property type="entry name" value="DNA2/NAM7-like"/>
</dbReference>
<dbReference type="STRING" id="218851.A0A2G5F5G3"/>
<sequence length="482" mass="54637">MNKRDIYEPQPWDVIALSDAIPSCIDDLNKPPRYYFPALVVGVGDVDNPNMFEIFTTKPIFVQKRQETKRETLFATFLINITTNIRIWRALHAEEHLNLIKVVLMVDSKAGEKFDICPSQEIQALMGYPDFDLNSLNLNESQLNAVLSSVETSRCNHKNSVSLIWGPPGTGKTKTIVTMLSVLLRMKCRTLTCAPTNIVVVQLFIIFLDYRVDRLAECFAPLTGWRHQLNTMTSLLEDPTSLYHLYLENAKIENEEKKDGHEDGNENEVNQSIQSEEEEEDETSAKVLTFSEFLRKQFGCIAKEMKYCIQNLCTHLPTSFISATIVSKMNRLLYLLKSLKVSSYGDTFANEELEKLFDNSEDVENTTSQTSASCLANCAKECLKVLKFIRGEFSVPDFFEKSLIRTFCLEKACLIFCSASSSANLHDAPPFELLVIDEPAQLKECESAIPLQLPQIRHAILIGDELQLPAMIKSKVIVLFLF</sequence>
<dbReference type="Pfam" id="PF13086">
    <property type="entry name" value="AAA_11"/>
    <property type="match status" value="1"/>
</dbReference>
<name>A0A2G5F5G3_AQUCA</name>
<evidence type="ECO:0000259" key="2">
    <source>
        <dbReference type="Pfam" id="PF13086"/>
    </source>
</evidence>
<feature type="domain" description="DNA2/NAM7 helicase helicase" evidence="2">
    <location>
        <begin position="137"/>
        <end position="475"/>
    </location>
</feature>
<evidence type="ECO:0000313" key="4">
    <source>
        <dbReference type="EMBL" id="PIA63251.1"/>
    </source>
</evidence>
<dbReference type="AlphaFoldDB" id="A0A2G5F5G3"/>
<feature type="compositionally biased region" description="Basic and acidic residues" evidence="1">
    <location>
        <begin position="255"/>
        <end position="264"/>
    </location>
</feature>
<proteinExistence type="predicted"/>
<dbReference type="InterPro" id="IPR045529">
    <property type="entry name" value="DUF6469"/>
</dbReference>
<dbReference type="SUPFAM" id="SSF52540">
    <property type="entry name" value="P-loop containing nucleoside triphosphate hydrolases"/>
    <property type="match status" value="1"/>
</dbReference>
<feature type="region of interest" description="Disordered" evidence="1">
    <location>
        <begin position="255"/>
        <end position="284"/>
    </location>
</feature>
<dbReference type="PANTHER" id="PTHR10887:SF522">
    <property type="entry name" value="P-LOOP CONTAINING NUCLEOSIDE TRIPHOSPHATE HYDROLASES SUPERFAMILY PROTEIN"/>
    <property type="match status" value="1"/>
</dbReference>
<dbReference type="GO" id="GO:0004386">
    <property type="term" value="F:helicase activity"/>
    <property type="evidence" value="ECO:0007669"/>
    <property type="project" value="InterPro"/>
</dbReference>
<dbReference type="Pfam" id="PF20073">
    <property type="entry name" value="DUF6469"/>
    <property type="match status" value="1"/>
</dbReference>
<evidence type="ECO:0000313" key="5">
    <source>
        <dbReference type="Proteomes" id="UP000230069"/>
    </source>
</evidence>
<gene>
    <name evidence="4" type="ORF">AQUCO_00200935v1</name>
</gene>
<accession>A0A2G5F5G3</accession>
<dbReference type="PANTHER" id="PTHR10887">
    <property type="entry name" value="DNA2/NAM7 HELICASE FAMILY"/>
    <property type="match status" value="1"/>
</dbReference>
<dbReference type="EMBL" id="KZ305019">
    <property type="protein sequence ID" value="PIA63251.1"/>
    <property type="molecule type" value="Genomic_DNA"/>
</dbReference>
<protein>
    <submittedName>
        <fullName evidence="4">Uncharacterized protein</fullName>
    </submittedName>
</protein>
<keyword evidence="5" id="KW-1185">Reference proteome</keyword>
<dbReference type="Gene3D" id="3.40.50.300">
    <property type="entry name" value="P-loop containing nucleotide triphosphate hydrolases"/>
    <property type="match status" value="1"/>
</dbReference>
<reference evidence="4 5" key="1">
    <citation type="submission" date="2017-09" db="EMBL/GenBank/DDBJ databases">
        <title>WGS assembly of Aquilegia coerulea Goldsmith.</title>
        <authorList>
            <person name="Hodges S."/>
            <person name="Kramer E."/>
            <person name="Nordborg M."/>
            <person name="Tomkins J."/>
            <person name="Borevitz J."/>
            <person name="Derieg N."/>
            <person name="Yan J."/>
            <person name="Mihaltcheva S."/>
            <person name="Hayes R.D."/>
            <person name="Rokhsar D."/>
        </authorList>
    </citation>
    <scope>NUCLEOTIDE SEQUENCE [LARGE SCALE GENOMIC DNA]</scope>
    <source>
        <strain evidence="5">cv. Goldsmith</strain>
    </source>
</reference>
<dbReference type="InterPro" id="IPR027417">
    <property type="entry name" value="P-loop_NTPase"/>
</dbReference>
<evidence type="ECO:0000256" key="1">
    <source>
        <dbReference type="SAM" id="MobiDB-lite"/>
    </source>
</evidence>
<feature type="domain" description="DUF6469" evidence="3">
    <location>
        <begin position="3"/>
        <end position="95"/>
    </location>
</feature>